<dbReference type="Proteomes" id="UP000001631">
    <property type="component" value="Unassembled WGS sequence"/>
</dbReference>
<gene>
    <name evidence="2" type="ORF">HCBG_06927</name>
</gene>
<evidence type="ECO:0000313" key="2">
    <source>
        <dbReference type="EMBL" id="EEH04976.1"/>
    </source>
</evidence>
<accession>C0NU96</accession>
<evidence type="ECO:0000313" key="3">
    <source>
        <dbReference type="Proteomes" id="UP000001631"/>
    </source>
</evidence>
<evidence type="ECO:0000256" key="1">
    <source>
        <dbReference type="SAM" id="MobiDB-lite"/>
    </source>
</evidence>
<feature type="compositionally biased region" description="Polar residues" evidence="1">
    <location>
        <begin position="21"/>
        <end position="36"/>
    </location>
</feature>
<dbReference type="EMBL" id="GG663372">
    <property type="protein sequence ID" value="EEH04976.1"/>
    <property type="molecule type" value="Genomic_DNA"/>
</dbReference>
<keyword evidence="3" id="KW-1185">Reference proteome</keyword>
<reference evidence="2" key="1">
    <citation type="submission" date="2009-02" db="EMBL/GenBank/DDBJ databases">
        <title>The Genome Sequence of Ajellomyces capsulatus strain G186AR.</title>
        <authorList>
            <consortium name="The Broad Institute Genome Sequencing Platform"/>
            <person name="Champion M."/>
            <person name="Cuomo C."/>
            <person name="Ma L.-J."/>
            <person name="Henn M.R."/>
            <person name="Sil A."/>
            <person name="Goldman B."/>
            <person name="Young S.K."/>
            <person name="Kodira C.D."/>
            <person name="Zeng Q."/>
            <person name="Koehrsen M."/>
            <person name="Alvarado L."/>
            <person name="Berlin A."/>
            <person name="Borenstein D."/>
            <person name="Chen Z."/>
            <person name="Engels R."/>
            <person name="Freedman E."/>
            <person name="Gellesch M."/>
            <person name="Goldberg J."/>
            <person name="Griggs A."/>
            <person name="Gujja S."/>
            <person name="Heiman D."/>
            <person name="Hepburn T."/>
            <person name="Howarth C."/>
            <person name="Jen D."/>
            <person name="Larson L."/>
            <person name="Lewis B."/>
            <person name="Mehta T."/>
            <person name="Park D."/>
            <person name="Pearson M."/>
            <person name="Roberts A."/>
            <person name="Saif S."/>
            <person name="Shea T."/>
            <person name="Shenoy N."/>
            <person name="Sisk P."/>
            <person name="Stolte C."/>
            <person name="Sykes S."/>
            <person name="Walk T."/>
            <person name="White J."/>
            <person name="Yandava C."/>
            <person name="Klein B."/>
            <person name="McEwen J.G."/>
            <person name="Puccia R."/>
            <person name="Goldman G.H."/>
            <person name="Felipe M.S."/>
            <person name="Nino-Vega G."/>
            <person name="San-Blas G."/>
            <person name="Taylor J."/>
            <person name="Mendoza L."/>
            <person name="Galagan J."/>
            <person name="Nusbaum C."/>
            <person name="Birren B."/>
        </authorList>
    </citation>
    <scope>NUCLEOTIDE SEQUENCE</scope>
    <source>
        <strain evidence="2">G186AR</strain>
    </source>
</reference>
<proteinExistence type="predicted"/>
<dbReference type="RefSeq" id="XP_045285457.1">
    <property type="nucleotide sequence ID" value="XM_045433976.1"/>
</dbReference>
<dbReference type="AlphaFoldDB" id="C0NU96"/>
<name>C0NU96_AJECG</name>
<dbReference type="HOGENOM" id="CLU_1885177_0_0_1"/>
<protein>
    <submittedName>
        <fullName evidence="2">Uncharacterized protein</fullName>
    </submittedName>
</protein>
<feature type="region of interest" description="Disordered" evidence="1">
    <location>
        <begin position="19"/>
        <end position="58"/>
    </location>
</feature>
<dbReference type="GeneID" id="69039943"/>
<sequence>MLRLIVFTLPSNLLRRPEYSINKSPSQSDASTSTTGKRGASFFRKTSQETGRSQREKTGIDAMAFSLARGEISDQAENEIERRQDAEVIEKCHQEQPENHSGRKQKLWWLFENRTPCPKNVAFVSVIIRNEAKGI</sequence>
<dbReference type="InParanoid" id="C0NU96"/>
<organism evidence="2 3">
    <name type="scientific">Ajellomyces capsulatus (strain G186AR / H82 / ATCC MYA-2454 / RMSCC 2432)</name>
    <name type="common">Darling's disease fungus</name>
    <name type="synonym">Histoplasma capsulatum</name>
    <dbReference type="NCBI Taxonomy" id="447093"/>
    <lineage>
        <taxon>Eukaryota</taxon>
        <taxon>Fungi</taxon>
        <taxon>Dikarya</taxon>
        <taxon>Ascomycota</taxon>
        <taxon>Pezizomycotina</taxon>
        <taxon>Eurotiomycetes</taxon>
        <taxon>Eurotiomycetidae</taxon>
        <taxon>Onygenales</taxon>
        <taxon>Ajellomycetaceae</taxon>
        <taxon>Histoplasma</taxon>
    </lineage>
</organism>